<keyword evidence="8" id="KW-1185">Reference proteome</keyword>
<dbReference type="PANTHER" id="PTHR15922:SF2">
    <property type="entry name" value="NBAS SUBUNIT OF NRZ TETHERING COMPLEX"/>
    <property type="match status" value="1"/>
</dbReference>
<dbReference type="EMBL" id="LHPG02000009">
    <property type="protein sequence ID" value="PRW56208.1"/>
    <property type="molecule type" value="Genomic_DNA"/>
</dbReference>
<name>A0A2P6TQ94_CHLSO</name>
<dbReference type="GO" id="GO:0006890">
    <property type="term" value="P:retrograde vesicle-mediated transport, Golgi to endoplasmic reticulum"/>
    <property type="evidence" value="ECO:0007669"/>
    <property type="project" value="InterPro"/>
</dbReference>
<dbReference type="GO" id="GO:0000149">
    <property type="term" value="F:SNARE binding"/>
    <property type="evidence" value="ECO:0007669"/>
    <property type="project" value="TreeGrafter"/>
</dbReference>
<evidence type="ECO:0000259" key="6">
    <source>
        <dbReference type="Pfam" id="PF08314"/>
    </source>
</evidence>
<proteinExistence type="predicted"/>
<feature type="domain" description="Sec39" evidence="6">
    <location>
        <begin position="427"/>
        <end position="580"/>
    </location>
</feature>
<evidence type="ECO:0000256" key="4">
    <source>
        <dbReference type="ARBA" id="ARBA00022927"/>
    </source>
</evidence>
<evidence type="ECO:0000256" key="3">
    <source>
        <dbReference type="ARBA" id="ARBA00022824"/>
    </source>
</evidence>
<reference evidence="7 8" key="1">
    <citation type="journal article" date="2018" name="Plant J.">
        <title>Genome sequences of Chlorella sorokiniana UTEX 1602 and Micractinium conductrix SAG 241.80: implications to maltose excretion by a green alga.</title>
        <authorList>
            <person name="Arriola M.B."/>
            <person name="Velmurugan N."/>
            <person name="Zhang Y."/>
            <person name="Plunkett M.H."/>
            <person name="Hondzo H."/>
            <person name="Barney B.M."/>
        </authorList>
    </citation>
    <scope>NUCLEOTIDE SEQUENCE [LARGE SCALE GENOMIC DNA]</scope>
    <source>
        <strain evidence="8">UTEX 1602</strain>
    </source>
</reference>
<comment type="caution">
    <text evidence="7">The sequence shown here is derived from an EMBL/GenBank/DDBJ whole genome shotgun (WGS) entry which is preliminary data.</text>
</comment>
<dbReference type="Proteomes" id="UP000239899">
    <property type="component" value="Unassembled WGS sequence"/>
</dbReference>
<dbReference type="Pfam" id="PF08314">
    <property type="entry name" value="Sec39"/>
    <property type="match status" value="2"/>
</dbReference>
<organism evidence="7 8">
    <name type="scientific">Chlorella sorokiniana</name>
    <name type="common">Freshwater green alga</name>
    <dbReference type="NCBI Taxonomy" id="3076"/>
    <lineage>
        <taxon>Eukaryota</taxon>
        <taxon>Viridiplantae</taxon>
        <taxon>Chlorophyta</taxon>
        <taxon>core chlorophytes</taxon>
        <taxon>Trebouxiophyceae</taxon>
        <taxon>Chlorellales</taxon>
        <taxon>Chlorellaceae</taxon>
        <taxon>Chlorella clade</taxon>
        <taxon>Chlorella</taxon>
    </lineage>
</organism>
<feature type="domain" description="Sec39" evidence="6">
    <location>
        <begin position="117"/>
        <end position="414"/>
    </location>
</feature>
<keyword evidence="3" id="KW-0256">Endoplasmic reticulum</keyword>
<dbReference type="InterPro" id="IPR013244">
    <property type="entry name" value="Sec39_domain"/>
</dbReference>
<dbReference type="OrthoDB" id="19988at2759"/>
<dbReference type="PANTHER" id="PTHR15922">
    <property type="entry name" value="NEUROBLASTOMA-AMPLIFIED SEQUENCE"/>
    <property type="match status" value="1"/>
</dbReference>
<protein>
    <submittedName>
        <fullName evidence="7">MAG2-interacting 2</fullName>
    </submittedName>
</protein>
<evidence type="ECO:0000313" key="7">
    <source>
        <dbReference type="EMBL" id="PRW56208.1"/>
    </source>
</evidence>
<comment type="subcellular location">
    <subcellularLocation>
        <location evidence="1">Endoplasmic reticulum</location>
    </subcellularLocation>
</comment>
<accession>A0A2P6TQ94</accession>
<evidence type="ECO:0000313" key="8">
    <source>
        <dbReference type="Proteomes" id="UP000239899"/>
    </source>
</evidence>
<dbReference type="GO" id="GO:0015031">
    <property type="term" value="P:protein transport"/>
    <property type="evidence" value="ECO:0007669"/>
    <property type="project" value="UniProtKB-KW"/>
</dbReference>
<gene>
    <name evidence="7" type="ORF">C2E21_5127</name>
</gene>
<dbReference type="GO" id="GO:0070939">
    <property type="term" value="C:Dsl1/NZR complex"/>
    <property type="evidence" value="ECO:0007669"/>
    <property type="project" value="TreeGrafter"/>
</dbReference>
<evidence type="ECO:0000256" key="2">
    <source>
        <dbReference type="ARBA" id="ARBA00022448"/>
    </source>
</evidence>
<keyword evidence="4" id="KW-0653">Protein transport</keyword>
<sequence length="1310" mass="136395">MDESPQSGDAGARQAAAACLDGLQPTAVEQQAALQRVLELSEQALRPGASPEPAPGSPSSTAAAAAADGERRLWWLCARLRALQHLERLATSLELHGGAWTPRAFAALRDRTAAQAASSLAAAGQLAALLLLLERHPRALAPALLDVLDCIPETATAKQLAPLLRQVLALRQPPPLPHPADWAESAATAAALKEAGEYALLLATEPMAEASSGWRPPTQRQVAAWVCQRAQRIDAATGLLPNAIALLEAAQSALHYSEPSVGALLASAQELLSLVKLAAVRDEGGAWRMDLQQYAALAPDQRLSLLLGQLGGDSLAADLAQHVAPFLSRLGSSQLEAELDPQLVLRQALEAEAARRLPWVVRLVQAEARQRSLFASAAQLARTAAACCYATEATDAWELLGSMLNAARDALRADSQLGHEEREAAEAAVDTVRGQMTAARLLTKHGLTTTIRAVRDADRSAALRLLRTLLARVARTKNTESRWVEVWMDLRSIQEHGLTQLSEDDVRTELCRALLRVGQYRLCKSYLAGLRPGAAEQLVLAAAREVFLSASGMSDRAVKQAKECLGLLPDSLVAQDQLASIRASEQLQRVGLDLPPLQLQQLQARAAAGDGCVLEQLLEEHPQLAAADSSTLGQLAAALGIAEQQQPLLLRAAEAAHAAGDVQRTQSLLLMLAGQHYNPAWELAAAVAVQPACSGSARQQLLVFALSAAPADELLPLLVRRKKVETAPAGMGQYDSAVDAATVSASSGSSGSAWKQLNAAAAGEKLAQALQLACKVGVPAWEVQLAFAESLLLHNQQHWQPGAAAPQLLDSALPPLLGSHQQAAALLCTLLLTVWPATSSRQGQHLRCVLHAIQRCCAAVVAGETSGSPASQHLPALAAACQAAEQLMQVAGGLDARLFLQPVVQLVAAQLGAAAPDASQPPAAAGEAPELNRQLFLHVTGSHAAQLAAAIAQLAQQYAAAAAVAGAAGSYPCSGSTVFLSLFCKSVARQLPKGGLSTAALQRCQVCLRHMMPGDAAAAVAFAAAGGTCPLTLPEGEQPLAAPSLPPAQQQQLLAAALEAVQRSQAAADASLQPVLQQLRRRHALLSACSSLAAACPGGEAAPAADHQQQLSAGDAVQNLFGLLRSLHQQPEPAAPPIEAAADAQQAAAAAAAEASAAALDALRQQVWQQLQRKAAAYDGTGGAAETEAHLQVLELLGSVGTPSLWPGWKPPASVLSAAGGSAAAATAGSAHRQALLFTRAAAMLAIEWPDAVQRCRLSAADCADALAAEAALLRLVAAAERPEQLRLLLRLLGELHTGQPSSSRGGRRS</sequence>
<evidence type="ECO:0000256" key="5">
    <source>
        <dbReference type="SAM" id="MobiDB-lite"/>
    </source>
</evidence>
<evidence type="ECO:0000256" key="1">
    <source>
        <dbReference type="ARBA" id="ARBA00004240"/>
    </source>
</evidence>
<keyword evidence="2" id="KW-0813">Transport</keyword>
<dbReference type="STRING" id="3076.A0A2P6TQ94"/>
<feature type="region of interest" description="Disordered" evidence="5">
    <location>
        <begin position="43"/>
        <end position="63"/>
    </location>
</feature>